<protein>
    <recommendedName>
        <fullName evidence="4">Phage portal protein</fullName>
    </recommendedName>
</protein>
<dbReference type="EMBL" id="BMOS01000014">
    <property type="protein sequence ID" value="GGN59353.1"/>
    <property type="molecule type" value="Genomic_DNA"/>
</dbReference>
<dbReference type="RefSeq" id="WP_188857352.1">
    <property type="nucleotide sequence ID" value="NZ_BMOS01000014.1"/>
</dbReference>
<evidence type="ECO:0000256" key="1">
    <source>
        <dbReference type="SAM" id="MobiDB-lite"/>
    </source>
</evidence>
<dbReference type="InterPro" id="IPR006944">
    <property type="entry name" value="Phage/GTA_portal"/>
</dbReference>
<name>A0A918D2G9_9BACI</name>
<dbReference type="Pfam" id="PF04860">
    <property type="entry name" value="Phage_portal"/>
    <property type="match status" value="1"/>
</dbReference>
<reference evidence="2" key="1">
    <citation type="journal article" date="2014" name="Int. J. Syst. Evol. Microbiol.">
        <title>Complete genome sequence of Corynebacterium casei LMG S-19264T (=DSM 44701T), isolated from a smear-ripened cheese.</title>
        <authorList>
            <consortium name="US DOE Joint Genome Institute (JGI-PGF)"/>
            <person name="Walter F."/>
            <person name="Albersmeier A."/>
            <person name="Kalinowski J."/>
            <person name="Ruckert C."/>
        </authorList>
    </citation>
    <scope>NUCLEOTIDE SEQUENCE</scope>
    <source>
        <strain evidence="2">JCM 17251</strain>
    </source>
</reference>
<dbReference type="Proteomes" id="UP000624041">
    <property type="component" value="Unassembled WGS sequence"/>
</dbReference>
<feature type="region of interest" description="Disordered" evidence="1">
    <location>
        <begin position="393"/>
        <end position="415"/>
    </location>
</feature>
<sequence>MKLFGREIKKEDIDVDKLLESPVFRSMFGVNMDKKGMKETTLITCLRILSDNVSKLPVKVHKGNDSADDHSVSKILKLRPNKLMSASTLWKTIEYQVNWYGYSVVAIGRNKNGNPVSLIPLNMDHVETYIDDVDLFKTGDNPMFFLYRQGGIEYKLSYQDVLYFLGMTKDGIQPMPIREQLQTVIDNAGEAQRFTNNYLKNGLHARGVVKYIGDLDEKSQTELQARMNRVSGGIEKAGQLLPLPIGFDYQSISTSLADSQFVELQALSERQIASAFGVKMHQLNSLERATHHNQEQQNKEFYEDTLQPKLTGYEEEMTYKLLTEQEISEGFFIRFNVDAMLRSDLKTRYEAYSEGIQNGFLKPDEARARENLPPEPGGDQLYFNGNMLPVTMAGQQYSKGGEADGQNGNSGNANE</sequence>
<evidence type="ECO:0000313" key="3">
    <source>
        <dbReference type="Proteomes" id="UP000624041"/>
    </source>
</evidence>
<evidence type="ECO:0000313" key="2">
    <source>
        <dbReference type="EMBL" id="GGN59353.1"/>
    </source>
</evidence>
<accession>A0A918D2G9</accession>
<dbReference type="InterPro" id="IPR006427">
    <property type="entry name" value="Portal_HK97"/>
</dbReference>
<evidence type="ECO:0008006" key="4">
    <source>
        <dbReference type="Google" id="ProtNLM"/>
    </source>
</evidence>
<dbReference type="NCBIfam" id="TIGR01537">
    <property type="entry name" value="portal_HK97"/>
    <property type="match status" value="1"/>
</dbReference>
<keyword evidence="3" id="KW-1185">Reference proteome</keyword>
<dbReference type="AlphaFoldDB" id="A0A918D2G9"/>
<comment type="caution">
    <text evidence="2">The sequence shown here is derived from an EMBL/GenBank/DDBJ whole genome shotgun (WGS) entry which is preliminary data.</text>
</comment>
<organism evidence="2 3">
    <name type="scientific">Oceanobacillus indicireducens</name>
    <dbReference type="NCBI Taxonomy" id="1004261"/>
    <lineage>
        <taxon>Bacteria</taxon>
        <taxon>Bacillati</taxon>
        <taxon>Bacillota</taxon>
        <taxon>Bacilli</taxon>
        <taxon>Bacillales</taxon>
        <taxon>Bacillaceae</taxon>
        <taxon>Oceanobacillus</taxon>
    </lineage>
</organism>
<feature type="compositionally biased region" description="Polar residues" evidence="1">
    <location>
        <begin position="406"/>
        <end position="415"/>
    </location>
</feature>
<proteinExistence type="predicted"/>
<gene>
    <name evidence="2" type="ORF">GCM10007971_22380</name>
</gene>
<reference evidence="2" key="2">
    <citation type="submission" date="2020-09" db="EMBL/GenBank/DDBJ databases">
        <authorList>
            <person name="Sun Q."/>
            <person name="Ohkuma M."/>
        </authorList>
    </citation>
    <scope>NUCLEOTIDE SEQUENCE</scope>
    <source>
        <strain evidence="2">JCM 17251</strain>
    </source>
</reference>